<dbReference type="Proteomes" id="UP001152799">
    <property type="component" value="Chromosome 4"/>
</dbReference>
<evidence type="ECO:0000313" key="6">
    <source>
        <dbReference type="Proteomes" id="UP001152799"/>
    </source>
</evidence>
<protein>
    <submittedName>
        <fullName evidence="5">Uncharacterized protein</fullName>
    </submittedName>
</protein>
<dbReference type="PANTHER" id="PTHR11008:SF39">
    <property type="entry name" value="CIRCADIAN CLOCK-CONTROLLED PROTEIN-LIKE PROTEIN"/>
    <property type="match status" value="1"/>
</dbReference>
<evidence type="ECO:0000256" key="2">
    <source>
        <dbReference type="ARBA" id="ARBA00023108"/>
    </source>
</evidence>
<organism evidence="5 6">
    <name type="scientific">Ceutorhynchus assimilis</name>
    <name type="common">cabbage seed weevil</name>
    <dbReference type="NCBI Taxonomy" id="467358"/>
    <lineage>
        <taxon>Eukaryota</taxon>
        <taxon>Metazoa</taxon>
        <taxon>Ecdysozoa</taxon>
        <taxon>Arthropoda</taxon>
        <taxon>Hexapoda</taxon>
        <taxon>Insecta</taxon>
        <taxon>Pterygota</taxon>
        <taxon>Neoptera</taxon>
        <taxon>Endopterygota</taxon>
        <taxon>Coleoptera</taxon>
        <taxon>Polyphaga</taxon>
        <taxon>Cucujiformia</taxon>
        <taxon>Curculionidae</taxon>
        <taxon>Ceutorhynchinae</taxon>
        <taxon>Ceutorhynchus</taxon>
    </lineage>
</organism>
<proteinExistence type="inferred from homology"/>
<dbReference type="OrthoDB" id="8179031at2759"/>
<keyword evidence="2" id="KW-0090">Biological rhythms</keyword>
<dbReference type="GO" id="GO:0005615">
    <property type="term" value="C:extracellular space"/>
    <property type="evidence" value="ECO:0007669"/>
    <property type="project" value="TreeGrafter"/>
</dbReference>
<reference evidence="5" key="1">
    <citation type="submission" date="2022-01" db="EMBL/GenBank/DDBJ databases">
        <authorList>
            <person name="King R."/>
        </authorList>
    </citation>
    <scope>NUCLEOTIDE SEQUENCE</scope>
</reference>
<dbReference type="AlphaFoldDB" id="A0A9N9MNG1"/>
<keyword evidence="6" id="KW-1185">Reference proteome</keyword>
<dbReference type="GO" id="GO:0007623">
    <property type="term" value="P:circadian rhythm"/>
    <property type="evidence" value="ECO:0007669"/>
    <property type="project" value="UniProtKB-ARBA"/>
</dbReference>
<dbReference type="PANTHER" id="PTHR11008">
    <property type="entry name" value="PROTEIN TAKEOUT-LIKE PROTEIN"/>
    <property type="match status" value="1"/>
</dbReference>
<dbReference type="InterPro" id="IPR010562">
    <property type="entry name" value="Haemolymph_juvenile_hormone-bd"/>
</dbReference>
<evidence type="ECO:0000313" key="5">
    <source>
        <dbReference type="EMBL" id="CAG9768273.1"/>
    </source>
</evidence>
<evidence type="ECO:0000256" key="3">
    <source>
        <dbReference type="ARBA" id="ARBA00060902"/>
    </source>
</evidence>
<accession>A0A9N9MNG1</accession>
<dbReference type="SMART" id="SM00700">
    <property type="entry name" value="JHBP"/>
    <property type="match status" value="1"/>
</dbReference>
<name>A0A9N9MNG1_9CUCU</name>
<evidence type="ECO:0000256" key="1">
    <source>
        <dbReference type="ARBA" id="ARBA00022729"/>
    </source>
</evidence>
<gene>
    <name evidence="5" type="ORF">CEUTPL_LOCUS8819</name>
</gene>
<dbReference type="Pfam" id="PF06585">
    <property type="entry name" value="JHBP"/>
    <property type="match status" value="1"/>
</dbReference>
<evidence type="ECO:0000256" key="4">
    <source>
        <dbReference type="SAM" id="SignalP"/>
    </source>
</evidence>
<dbReference type="FunFam" id="3.15.10.30:FF:000001">
    <property type="entry name" value="Takeout-like protein 1"/>
    <property type="match status" value="1"/>
</dbReference>
<sequence>MKQSIIVILVCSLFWTVYATIPPYIKVCSRNHPELNECIIKSVESLRSKLKTGIQELDVPPIEPLLLDEIKLRSGPEQAKIDANITNAKVWGPSGFEIIDLKTNLKKNRFIFRVNVPNIYFKGEYDIDMSVLILKYKGKGPITGNFTNYKFDCMMKGDLTEKNGKQYLHFRKFGLNLYIGHSDIHLGNLFSGQNPTLSQATNEVVRDNADLFVNEIKPVLENSLAQKFTDIANVITERFTYDELFPL</sequence>
<feature type="chain" id="PRO_5040138545" evidence="4">
    <location>
        <begin position="20"/>
        <end position="247"/>
    </location>
</feature>
<dbReference type="Gene3D" id="3.15.10.30">
    <property type="entry name" value="Haemolymph juvenile hormone binding protein"/>
    <property type="match status" value="1"/>
</dbReference>
<feature type="signal peptide" evidence="4">
    <location>
        <begin position="1"/>
        <end position="19"/>
    </location>
</feature>
<dbReference type="InterPro" id="IPR038606">
    <property type="entry name" value="To_sf"/>
</dbReference>
<dbReference type="EMBL" id="OU892280">
    <property type="protein sequence ID" value="CAG9768273.1"/>
    <property type="molecule type" value="Genomic_DNA"/>
</dbReference>
<comment type="similarity">
    <text evidence="3">Belongs to the TO family.</text>
</comment>
<keyword evidence="1 4" id="KW-0732">Signal</keyword>